<dbReference type="EMBL" id="JAODUP010001437">
    <property type="protein sequence ID" value="KAK2140209.1"/>
    <property type="molecule type" value="Genomic_DNA"/>
</dbReference>
<comment type="caution">
    <text evidence="2">The sequence shown here is derived from an EMBL/GenBank/DDBJ whole genome shotgun (WGS) entry which is preliminary data.</text>
</comment>
<evidence type="ECO:0000259" key="1">
    <source>
        <dbReference type="Pfam" id="PF07678"/>
    </source>
</evidence>
<dbReference type="Gene3D" id="1.50.10.20">
    <property type="match status" value="1"/>
</dbReference>
<dbReference type="GO" id="GO:0005615">
    <property type="term" value="C:extracellular space"/>
    <property type="evidence" value="ECO:0007669"/>
    <property type="project" value="InterPro"/>
</dbReference>
<proteinExistence type="predicted"/>
<feature type="non-terminal residue" evidence="2">
    <location>
        <position position="217"/>
    </location>
</feature>
<feature type="domain" description="Alpha-macroglobulin-like TED" evidence="1">
    <location>
        <begin position="24"/>
        <end position="75"/>
    </location>
</feature>
<dbReference type="Proteomes" id="UP001208570">
    <property type="component" value="Unassembled WGS sequence"/>
</dbReference>
<feature type="domain" description="Alpha-macroglobulin-like TED" evidence="1">
    <location>
        <begin position="77"/>
        <end position="171"/>
    </location>
</feature>
<evidence type="ECO:0000313" key="2">
    <source>
        <dbReference type="EMBL" id="KAK2140209.1"/>
    </source>
</evidence>
<dbReference type="PANTHER" id="PTHR11412">
    <property type="entry name" value="MACROGLOBULIN / COMPLEMENT"/>
    <property type="match status" value="1"/>
</dbReference>
<dbReference type="InterPro" id="IPR050473">
    <property type="entry name" value="A2M/Complement_sys"/>
</dbReference>
<dbReference type="SUPFAM" id="SSF48239">
    <property type="entry name" value="Terpenoid cyclases/Protein prenyltransferases"/>
    <property type="match status" value="1"/>
</dbReference>
<gene>
    <name evidence="2" type="ORF">LSH36_1438g00007</name>
</gene>
<dbReference type="InterPro" id="IPR011626">
    <property type="entry name" value="Alpha-macroglobulin_TED"/>
</dbReference>
<organism evidence="2 3">
    <name type="scientific">Paralvinella palmiformis</name>
    <dbReference type="NCBI Taxonomy" id="53620"/>
    <lineage>
        <taxon>Eukaryota</taxon>
        <taxon>Metazoa</taxon>
        <taxon>Spiralia</taxon>
        <taxon>Lophotrochozoa</taxon>
        <taxon>Annelida</taxon>
        <taxon>Polychaeta</taxon>
        <taxon>Sedentaria</taxon>
        <taxon>Canalipalpata</taxon>
        <taxon>Terebellida</taxon>
        <taxon>Terebelliformia</taxon>
        <taxon>Alvinellidae</taxon>
        <taxon>Paralvinella</taxon>
    </lineage>
</organism>
<reference evidence="2" key="1">
    <citation type="journal article" date="2023" name="Mol. Biol. Evol.">
        <title>Third-Generation Sequencing Reveals the Adaptive Role of the Epigenome in Three Deep-Sea Polychaetes.</title>
        <authorList>
            <person name="Perez M."/>
            <person name="Aroh O."/>
            <person name="Sun Y."/>
            <person name="Lan Y."/>
            <person name="Juniper S.K."/>
            <person name="Young C.R."/>
            <person name="Angers B."/>
            <person name="Qian P.Y."/>
        </authorList>
    </citation>
    <scope>NUCLEOTIDE SEQUENCE</scope>
    <source>
        <strain evidence="2">P08H-3</strain>
    </source>
</reference>
<accession>A0AAD9IT35</accession>
<dbReference type="AlphaFoldDB" id="A0AAD9IT35"/>
<evidence type="ECO:0000313" key="3">
    <source>
        <dbReference type="Proteomes" id="UP001208570"/>
    </source>
</evidence>
<dbReference type="InterPro" id="IPR008930">
    <property type="entry name" value="Terpenoid_cyclase/PrenylTrfase"/>
</dbReference>
<dbReference type="PANTHER" id="PTHR11412:SF171">
    <property type="entry name" value="PREGNANCY ZONE PROTEIN-LIKE PROTEIN"/>
    <property type="match status" value="1"/>
</dbReference>
<dbReference type="Pfam" id="PF07678">
    <property type="entry name" value="TED_complement"/>
    <property type="match status" value="2"/>
</dbReference>
<name>A0AAD9IT35_9ANNE</name>
<keyword evidence="3" id="KW-1185">Reference proteome</keyword>
<sequence length="217" mass="24140">SISAELPLPDQFVEGSEKGTTFCYRELTFKHPNGAYIAWRPNGYGSSDGSNWLTAYVVRVFTLSDEYIFIDPTEQQIGSMIHKHMHGVIISGNKPIALTGFILLALLEAGRSPTSQSVEAAIDCLDAQSLIDMGTYALDLSAYAYTVYGENPARRQQLMKELYNREIVEDTSWNLYTGSLIPYMNMCTYSLSGTLNSDRTFTIHPSALSNNDIINKP</sequence>
<protein>
    <recommendedName>
        <fullName evidence="1">Alpha-macroglobulin-like TED domain-containing protein</fullName>
    </recommendedName>
</protein>